<evidence type="ECO:0000313" key="5">
    <source>
        <dbReference type="EMBL" id="CRL31349.1"/>
    </source>
</evidence>
<dbReference type="GO" id="GO:0005634">
    <property type="term" value="C:nucleus"/>
    <property type="evidence" value="ECO:0007669"/>
    <property type="project" value="UniProtKB-ARBA"/>
</dbReference>
<keyword evidence="1" id="KW-0378">Hydrolase</keyword>
<dbReference type="EMBL" id="HG793259">
    <property type="protein sequence ID" value="CRL31349.1"/>
    <property type="molecule type" value="Genomic_DNA"/>
</dbReference>
<evidence type="ECO:0000259" key="4">
    <source>
        <dbReference type="PROSITE" id="PS50994"/>
    </source>
</evidence>
<dbReference type="InterPro" id="IPR013103">
    <property type="entry name" value="RVT_2"/>
</dbReference>
<feature type="region of interest" description="Disordered" evidence="3">
    <location>
        <begin position="1"/>
        <end position="22"/>
    </location>
</feature>
<dbReference type="InterPro" id="IPR036397">
    <property type="entry name" value="RNaseH_sf"/>
</dbReference>
<keyword evidence="6" id="KW-1185">Reference proteome</keyword>
<keyword evidence="1" id="KW-0645">Protease</keyword>
<name>A0A0G4PYV4_PENC3</name>
<dbReference type="PANTHER" id="PTHR11439">
    <property type="entry name" value="GAG-POL-RELATED RETROTRANSPOSON"/>
    <property type="match status" value="1"/>
</dbReference>
<dbReference type="InterPro" id="IPR057670">
    <property type="entry name" value="SH3_retrovirus"/>
</dbReference>
<dbReference type="Proteomes" id="UP000053732">
    <property type="component" value="Unassembled WGS sequence"/>
</dbReference>
<feature type="region of interest" description="Disordered" evidence="3">
    <location>
        <begin position="266"/>
        <end position="289"/>
    </location>
</feature>
<dbReference type="GO" id="GO:0015074">
    <property type="term" value="P:DNA integration"/>
    <property type="evidence" value="ECO:0007669"/>
    <property type="project" value="InterPro"/>
</dbReference>
<feature type="domain" description="Integrase catalytic" evidence="4">
    <location>
        <begin position="623"/>
        <end position="787"/>
    </location>
</feature>
<organism evidence="5 6">
    <name type="scientific">Penicillium camemberti (strain FM 013)</name>
    <dbReference type="NCBI Taxonomy" id="1429867"/>
    <lineage>
        <taxon>Eukaryota</taxon>
        <taxon>Fungi</taxon>
        <taxon>Dikarya</taxon>
        <taxon>Ascomycota</taxon>
        <taxon>Pezizomycotina</taxon>
        <taxon>Eurotiomycetes</taxon>
        <taxon>Eurotiomycetidae</taxon>
        <taxon>Eurotiales</taxon>
        <taxon>Aspergillaceae</taxon>
        <taxon>Penicillium</taxon>
    </lineage>
</organism>
<dbReference type="Gene3D" id="3.30.420.10">
    <property type="entry name" value="Ribonuclease H-like superfamily/Ribonuclease H"/>
    <property type="match status" value="2"/>
</dbReference>
<evidence type="ECO:0000256" key="2">
    <source>
        <dbReference type="ARBA" id="ARBA00022884"/>
    </source>
</evidence>
<dbReference type="Pfam" id="PF22936">
    <property type="entry name" value="Pol_BBD"/>
    <property type="match status" value="1"/>
</dbReference>
<dbReference type="InterPro" id="IPR012337">
    <property type="entry name" value="RNaseH-like_sf"/>
</dbReference>
<dbReference type="SUPFAM" id="SSF53098">
    <property type="entry name" value="Ribonuclease H-like"/>
    <property type="match status" value="1"/>
</dbReference>
<reference evidence="5 6" key="1">
    <citation type="journal article" date="2014" name="Nat. Commun.">
        <title>Multiple recent horizontal transfers of a large genomic region in cheese making fungi.</title>
        <authorList>
            <person name="Cheeseman K."/>
            <person name="Ropars J."/>
            <person name="Renault P."/>
            <person name="Dupont J."/>
            <person name="Gouzy J."/>
            <person name="Branca A."/>
            <person name="Abraham A.L."/>
            <person name="Ceppi M."/>
            <person name="Conseiller E."/>
            <person name="Debuchy R."/>
            <person name="Malagnac F."/>
            <person name="Goarin A."/>
            <person name="Silar P."/>
            <person name="Lacoste S."/>
            <person name="Sallet E."/>
            <person name="Bensimon A."/>
            <person name="Giraud T."/>
            <person name="Brygoo Y."/>
        </authorList>
    </citation>
    <scope>NUCLEOTIDE SEQUENCE [LARGE SCALE GENOMIC DNA]</scope>
    <source>
        <strain evidence="6">FM 013</strain>
    </source>
</reference>
<feature type="compositionally biased region" description="Low complexity" evidence="3">
    <location>
        <begin position="267"/>
        <end position="279"/>
    </location>
</feature>
<keyword evidence="5" id="KW-0808">Transferase</keyword>
<sequence>MDFESSFQSSTSLYGGGAVSSTPKLKTSAQWRVWIAHIRSYAQGYAVWEYLDPAVEAPPELEKPEYPHPSEAREGAESIRDLRQTDMAVWEYVRDQYKERKSEYERVQRYLPQMTRIIRDTLAPEHFHYLADEDTPRKQLVKLKEIFAPSDIRRLLDVRDEWLRLRIASPKGTNLDTWLTKWIALYEECKSAGVKQMESDYECVYDFLLAVKPHSPAFFAIWYEKTIGERKTVKFHELVTNFRSYAAAEKQGRDTNPKISFATLHGQQEQKQHQAAQPAKSSPTRDSFECPCERKPRFHNIRTCWYMREDIRPDGWIPNPEIEERVKTKMKDSKVRVEIERRLQQAKEQEEKKSFLSVQMEAPEYSFFTSQLGGPVSAWPTKEDSMANTKNNIATTTQDKATYALQKSWVLDSGASCHVCNDRSRFTSFKPITDSIRTGDSQTDVSGIGEVRIRGKRPCTGETVVIKLSNVLYSPNFLTNLVSLKLLRDHNVKWDADQDILVHHSEGIAKIEFHHGMWVIEHNEMETALATHRRQREAHQPRQSKKPNRSSEKPLVSKATADVWHRRMGHMHTERLEILEKMVEGMEIVGPISKQSAEHNPELCQVCQVTKAHRQISRRATGQTYGPYGRVHFDLIHINEGYNGDRWITHFYIDGMRFHAAYTHESKNGVQFAVKDFLPYARHVLGIPLKAVKFDNERSVSHDVERIIRENGFVIEHSVRAAPEQNGHAERSGGVVIQRARSLLEDAGLPKNLWPEAIRAAVYILNRSPTHVAGRWIIPWQEVMKNAGHEQAVSVANLKVYGSLAYCRIIKIPQSEKMLPRAEIGYLVGYVASNIWRIWFPQRNKVEVVRDAKFDETRRYKPDRVPEQIVSQMPVQIPEIIGDVEDAEPTRGSIPLVMQSRARQNAEKGPERLPTPADSAKETTGTEEEEGDTIPERFPADPPIPTTPSQTPSVIEPDNVFEEPDDVRQITSELAAEQERNLAPRDIHGDVDETNIVVGSRKRKAHEDPDFVSMLAAQDSPGILSAFTAAHSTKQPRGQIHRDDLPPEPENWKEMTRHRYSEAFMAAAATEVAGLEKKNTCEVVKRPMDPNKQVLPLTWVFTYKFDSDGYLVKFKARICVRGDLQVMTPDEKRAATLAAKTARAIFAMVAAFGLDTYQSDAISAFLNSSLDDEVYTQMPEGYRASGKCWRLLRALYGLRKSPRLWQQEATRVFKKLGLTQVPEDPCLFTADRIIVFFYVDDIIIVNHPTVRKEALRLREAIGHEWELRGLGEAQWFLGIRIIRDRKQGKLWLCQDSYLRSMGMKFGAIHRRRCDTPLPVEDLRPYDGKASPSEIHQYQQKIGAALYATIITRPDAARAIGKLAEYQTNPGPRHLDAIDRVISYLYQTRFLAIEFTANRRSEAVTFASDASFGDNADRKSSEGYLCTLFGGAVDWKAAKQRTVTTSTTEAELLALTEAGKTVQWWMRLFKEIGFDPEHPITIRCDNQQTVDLLRKEDPQLRTKLRHVDIHRHWLRQEVQEGRISVEWVPTAEMAADGLTKLLPRQKHQKFVEMLGLVDLRTHLSNHED</sequence>
<dbReference type="GO" id="GO:0016740">
    <property type="term" value="F:transferase activity"/>
    <property type="evidence" value="ECO:0007669"/>
    <property type="project" value="UniProtKB-KW"/>
</dbReference>
<evidence type="ECO:0000313" key="6">
    <source>
        <dbReference type="Proteomes" id="UP000053732"/>
    </source>
</evidence>
<feature type="compositionally biased region" description="Basic residues" evidence="3">
    <location>
        <begin position="531"/>
        <end position="548"/>
    </location>
</feature>
<dbReference type="STRING" id="1429867.A0A0G4PYV4"/>
<protein>
    <submittedName>
        <fullName evidence="5">Polynucleotidyl transferase, ribonuclease H fold</fullName>
    </submittedName>
</protein>
<proteinExistence type="predicted"/>
<dbReference type="GO" id="GO:0004190">
    <property type="term" value="F:aspartic-type endopeptidase activity"/>
    <property type="evidence" value="ECO:0007669"/>
    <property type="project" value="UniProtKB-KW"/>
</dbReference>
<dbReference type="Pfam" id="PF25597">
    <property type="entry name" value="SH3_retrovirus"/>
    <property type="match status" value="1"/>
</dbReference>
<gene>
    <name evidence="5" type="ORF">PCAMFM013_S128g000001</name>
</gene>
<feature type="region of interest" description="Disordered" evidence="3">
    <location>
        <begin position="530"/>
        <end position="558"/>
    </location>
</feature>
<dbReference type="InterPro" id="IPR001584">
    <property type="entry name" value="Integrase_cat-core"/>
</dbReference>
<dbReference type="InterPro" id="IPR043502">
    <property type="entry name" value="DNA/RNA_pol_sf"/>
</dbReference>
<feature type="region of interest" description="Disordered" evidence="3">
    <location>
        <begin position="900"/>
        <end position="957"/>
    </location>
</feature>
<evidence type="ECO:0000256" key="1">
    <source>
        <dbReference type="ARBA" id="ARBA00022750"/>
    </source>
</evidence>
<dbReference type="SUPFAM" id="SSF56672">
    <property type="entry name" value="DNA/RNA polymerases"/>
    <property type="match status" value="1"/>
</dbReference>
<dbReference type="PROSITE" id="PS50994">
    <property type="entry name" value="INTEGRASE"/>
    <property type="match status" value="1"/>
</dbReference>
<dbReference type="InterPro" id="IPR054722">
    <property type="entry name" value="PolX-like_BBD"/>
</dbReference>
<keyword evidence="1" id="KW-0064">Aspartyl protease</keyword>
<accession>A0A0G4PYV4</accession>
<keyword evidence="2" id="KW-0694">RNA-binding</keyword>
<evidence type="ECO:0000256" key="3">
    <source>
        <dbReference type="SAM" id="MobiDB-lite"/>
    </source>
</evidence>
<dbReference type="Pfam" id="PF07727">
    <property type="entry name" value="RVT_2"/>
    <property type="match status" value="1"/>
</dbReference>
<dbReference type="PANTHER" id="PTHR11439:SF438">
    <property type="entry name" value="REVERSE TRANSCRIPTASE TY1_COPIA-TYPE DOMAIN-CONTAINING PROTEIN"/>
    <property type="match status" value="1"/>
</dbReference>
<dbReference type="GO" id="GO:0003723">
    <property type="term" value="F:RNA binding"/>
    <property type="evidence" value="ECO:0007669"/>
    <property type="project" value="UniProtKB-KW"/>
</dbReference>
<dbReference type="CDD" id="cd09272">
    <property type="entry name" value="RNase_HI_RT_Ty1"/>
    <property type="match status" value="1"/>
</dbReference>